<keyword evidence="5 12" id="KW-0812">Transmembrane</keyword>
<feature type="chain" id="PRO_5005492861" evidence="14">
    <location>
        <begin position="27"/>
        <end position="833"/>
    </location>
</feature>
<gene>
    <name evidence="17" type="ORF">XTALMG727_1955</name>
</gene>
<dbReference type="AlphaFoldDB" id="A0A0K2ZV07"/>
<name>A0A0K2ZV07_9XANT</name>
<dbReference type="Pfam" id="PF07715">
    <property type="entry name" value="Plug"/>
    <property type="match status" value="1"/>
</dbReference>
<keyword evidence="3 12" id="KW-1134">Transmembrane beta strand</keyword>
<evidence type="ECO:0000256" key="12">
    <source>
        <dbReference type="PROSITE-ProRule" id="PRU01360"/>
    </source>
</evidence>
<evidence type="ECO:0000313" key="17">
    <source>
        <dbReference type="EMBL" id="CTP87235.1"/>
    </source>
</evidence>
<feature type="signal peptide" evidence="14">
    <location>
        <begin position="1"/>
        <end position="26"/>
    </location>
</feature>
<comment type="subcellular location">
    <subcellularLocation>
        <location evidence="1 12">Cell outer membrane</location>
        <topology evidence="1 12">Multi-pass membrane protein</topology>
    </subcellularLocation>
</comment>
<sequence>MRTNHPHQSLLALALSSVLAASAANAQEPPQATAAADATTTLDQIVVTGTPQGQSQKDAPFAISVVSKQRLDRAAPSSSVDMLRAVPGFSAEPSGGQGGGQNLYVRGLPAGGWYYVQYQEDGMTLFDEPQESFFNVDTLFSLDMMTERLEVVRGGTSPLFATNAPGGTVNAITRHGTATPEGAVRMTVGSDGLRREDAYSSGPLSENVLYSIGGYHRSDDGLRETGYTADKGGQVRGNLTFLMGDAILDVDAKYLDDRTAFYNPIPLDDPRNPSQSLSALLDPLDGTLLSNDLRRTTVPTFDGNRLLSRNLDLADGIHNKVKQLGTHLEWNLDDDLTLNNRMRFVDAEVDYTALFSGAAPADAAAYLSTQLGRARTGFGNRVARAGYVTSGDGAVYDPAGADGLVLESGLWNARTHLRTLSDDLRLSKAFGESALGQHTLTAGVNVQHFEYAQDRLQNTVLTTLQNNAQRLDVLAYDAAGNVIGSVTQNGFVRYGNGVTRGFANGTYLSPYLWDSVRFGRFGVDAGVRYTRYSADGGVYANTTRNLGDAGTLADDSAGGLSGAFSAREDRRHATQWTLGAEFALTPQLQTFARYTKSQRLPRLQNVYQTQNAAVTDIDQAEAGLRGAFGDSFSFSTVGFWSRFNDLSISAIVLDDAGAVQTLALVGQTQTFGLESEFTWRPSAHFGMTGSVTLQDPQTRSLSNASTGASYGDLDGKQISRIPKFMASLSPTLYFDIAGRPLELSATAYRMGQRYVDYTNATALPAYTTYDLGLFARLSDNLELQLHATNVDNSAGLTEGNARVDTLSGQGTAEAIYARPIFGRNYNASLTWRW</sequence>
<dbReference type="InterPro" id="IPR036942">
    <property type="entry name" value="Beta-barrel_TonB_sf"/>
</dbReference>
<evidence type="ECO:0000256" key="6">
    <source>
        <dbReference type="ARBA" id="ARBA00022729"/>
    </source>
</evidence>
<evidence type="ECO:0000256" key="1">
    <source>
        <dbReference type="ARBA" id="ARBA00004571"/>
    </source>
</evidence>
<dbReference type="InterPro" id="IPR000531">
    <property type="entry name" value="Beta-barrel_TonB"/>
</dbReference>
<dbReference type="InterPro" id="IPR012910">
    <property type="entry name" value="Plug_dom"/>
</dbReference>
<evidence type="ECO:0000256" key="13">
    <source>
        <dbReference type="RuleBase" id="RU003357"/>
    </source>
</evidence>
<evidence type="ECO:0000256" key="11">
    <source>
        <dbReference type="ARBA" id="ARBA00023237"/>
    </source>
</evidence>
<evidence type="ECO:0000256" key="2">
    <source>
        <dbReference type="ARBA" id="ARBA00022448"/>
    </source>
</evidence>
<dbReference type="Gene3D" id="2.170.130.10">
    <property type="entry name" value="TonB-dependent receptor, plug domain"/>
    <property type="match status" value="1"/>
</dbReference>
<evidence type="ECO:0000256" key="4">
    <source>
        <dbReference type="ARBA" id="ARBA00022496"/>
    </source>
</evidence>
<evidence type="ECO:0000259" key="16">
    <source>
        <dbReference type="Pfam" id="PF07715"/>
    </source>
</evidence>
<keyword evidence="7" id="KW-0408">Iron</keyword>
<dbReference type="PROSITE" id="PS52016">
    <property type="entry name" value="TONB_DEPENDENT_REC_3"/>
    <property type="match status" value="1"/>
</dbReference>
<keyword evidence="10 12" id="KW-0472">Membrane</keyword>
<accession>A0A0K2ZV07</accession>
<evidence type="ECO:0000256" key="8">
    <source>
        <dbReference type="ARBA" id="ARBA00023065"/>
    </source>
</evidence>
<dbReference type="Pfam" id="PF00593">
    <property type="entry name" value="TonB_dep_Rec_b-barrel"/>
    <property type="match status" value="1"/>
</dbReference>
<dbReference type="GO" id="GO:0009279">
    <property type="term" value="C:cell outer membrane"/>
    <property type="evidence" value="ECO:0007669"/>
    <property type="project" value="UniProtKB-SubCell"/>
</dbReference>
<feature type="domain" description="TonB-dependent receptor plug" evidence="16">
    <location>
        <begin position="56"/>
        <end position="168"/>
    </location>
</feature>
<dbReference type="SUPFAM" id="SSF56935">
    <property type="entry name" value="Porins"/>
    <property type="match status" value="1"/>
</dbReference>
<feature type="domain" description="TonB-dependent receptor-like beta-barrel" evidence="15">
    <location>
        <begin position="286"/>
        <end position="790"/>
    </location>
</feature>
<evidence type="ECO:0000256" key="3">
    <source>
        <dbReference type="ARBA" id="ARBA00022452"/>
    </source>
</evidence>
<dbReference type="RefSeq" id="WP_053835232.1">
    <property type="nucleotide sequence ID" value="NZ_CXOI01000029.1"/>
</dbReference>
<keyword evidence="2 12" id="KW-0813">Transport</keyword>
<dbReference type="InterPro" id="IPR039426">
    <property type="entry name" value="TonB-dep_rcpt-like"/>
</dbReference>
<protein>
    <submittedName>
        <fullName evidence="17">TonB-dependent outer membrane receptor protein</fullName>
    </submittedName>
</protein>
<keyword evidence="11 12" id="KW-0998">Cell outer membrane</keyword>
<comment type="similarity">
    <text evidence="12 13">Belongs to the TonB-dependent receptor family.</text>
</comment>
<dbReference type="Proteomes" id="UP000046187">
    <property type="component" value="Unassembled WGS sequence"/>
</dbReference>
<keyword evidence="4" id="KW-0410">Iron transport</keyword>
<evidence type="ECO:0000256" key="5">
    <source>
        <dbReference type="ARBA" id="ARBA00022692"/>
    </source>
</evidence>
<dbReference type="InterPro" id="IPR037066">
    <property type="entry name" value="Plug_dom_sf"/>
</dbReference>
<evidence type="ECO:0000313" key="18">
    <source>
        <dbReference type="Proteomes" id="UP000046187"/>
    </source>
</evidence>
<evidence type="ECO:0000256" key="14">
    <source>
        <dbReference type="SAM" id="SignalP"/>
    </source>
</evidence>
<keyword evidence="18" id="KW-1185">Reference proteome</keyword>
<dbReference type="PANTHER" id="PTHR32552">
    <property type="entry name" value="FERRICHROME IRON RECEPTOR-RELATED"/>
    <property type="match status" value="1"/>
</dbReference>
<keyword evidence="8" id="KW-0406">Ion transport</keyword>
<evidence type="ECO:0000256" key="9">
    <source>
        <dbReference type="ARBA" id="ARBA00023077"/>
    </source>
</evidence>
<proteinExistence type="inferred from homology"/>
<reference evidence="18" key="1">
    <citation type="submission" date="2015-07" db="EMBL/GenBank/DDBJ databases">
        <authorList>
            <person name="Wibberg D."/>
        </authorList>
    </citation>
    <scope>NUCLEOTIDE SEQUENCE [LARGE SCALE GENOMIC DNA]</scope>
</reference>
<evidence type="ECO:0000256" key="10">
    <source>
        <dbReference type="ARBA" id="ARBA00023136"/>
    </source>
</evidence>
<dbReference type="GO" id="GO:0015344">
    <property type="term" value="F:siderophore uptake transmembrane transporter activity"/>
    <property type="evidence" value="ECO:0007669"/>
    <property type="project" value="TreeGrafter"/>
</dbReference>
<dbReference type="EMBL" id="CXOI01000029">
    <property type="protein sequence ID" value="CTP87235.1"/>
    <property type="molecule type" value="Genomic_DNA"/>
</dbReference>
<organism evidence="17 18">
    <name type="scientific">Xanthomonas graminis pv. arrhenatheri LMG 727</name>
    <dbReference type="NCBI Taxonomy" id="1195923"/>
    <lineage>
        <taxon>Bacteria</taxon>
        <taxon>Pseudomonadati</taxon>
        <taxon>Pseudomonadota</taxon>
        <taxon>Gammaproteobacteria</taxon>
        <taxon>Lysobacterales</taxon>
        <taxon>Lysobacteraceae</taxon>
        <taxon>Xanthomonas</taxon>
        <taxon>Xanthomonas translucens group</taxon>
        <taxon>Xanthomonas graminis</taxon>
    </lineage>
</organism>
<dbReference type="PANTHER" id="PTHR32552:SF89">
    <property type="entry name" value="CATECHOLATE SIDEROPHORE RECEPTOR FIU"/>
    <property type="match status" value="1"/>
</dbReference>
<dbReference type="Gene3D" id="2.40.170.20">
    <property type="entry name" value="TonB-dependent receptor, beta-barrel domain"/>
    <property type="match status" value="1"/>
</dbReference>
<evidence type="ECO:0000256" key="7">
    <source>
        <dbReference type="ARBA" id="ARBA00023004"/>
    </source>
</evidence>
<keyword evidence="17" id="KW-0675">Receptor</keyword>
<keyword evidence="6 14" id="KW-0732">Signal</keyword>
<evidence type="ECO:0000259" key="15">
    <source>
        <dbReference type="Pfam" id="PF00593"/>
    </source>
</evidence>
<keyword evidence="9 13" id="KW-0798">TonB box</keyword>